<dbReference type="AlphaFoldDB" id="H0HZ98"/>
<proteinExistence type="predicted"/>
<accession>H0HZ98</accession>
<protein>
    <submittedName>
        <fullName evidence="1">Uncharacterized protein</fullName>
    </submittedName>
</protein>
<sequence>MRVGFGRLPDGDGRDGIDALLDEIAREAAGQ</sequence>
<name>H0HZ98_9HYPH</name>
<keyword evidence="2" id="KW-1185">Reference proteome</keyword>
<organism evidence="1 2">
    <name type="scientific">Mesorhizobium alhagi CCNWXJ12-2</name>
    <dbReference type="NCBI Taxonomy" id="1107882"/>
    <lineage>
        <taxon>Bacteria</taxon>
        <taxon>Pseudomonadati</taxon>
        <taxon>Pseudomonadota</taxon>
        <taxon>Alphaproteobacteria</taxon>
        <taxon>Hyphomicrobiales</taxon>
        <taxon>Phyllobacteriaceae</taxon>
        <taxon>Allomesorhizobium</taxon>
    </lineage>
</organism>
<evidence type="ECO:0000313" key="1">
    <source>
        <dbReference type="EMBL" id="EHK53930.1"/>
    </source>
</evidence>
<gene>
    <name evidence="1" type="ORF">MAXJ12_27673</name>
</gene>
<evidence type="ECO:0000313" key="2">
    <source>
        <dbReference type="Proteomes" id="UP000003250"/>
    </source>
</evidence>
<dbReference type="EMBL" id="AHAM01000245">
    <property type="protein sequence ID" value="EHK53930.1"/>
    <property type="molecule type" value="Genomic_DNA"/>
</dbReference>
<reference evidence="1 2" key="1">
    <citation type="journal article" date="2012" name="J. Bacteriol.">
        <title>Draft Genome Sequence of Mesorhizobium alhagi CCNWXJ12-2T, a Novel Salt-Resistant Species Isolated from the Desert of Northwestern China.</title>
        <authorList>
            <person name="Zhou M."/>
            <person name="Chen W."/>
            <person name="Chen H."/>
            <person name="Wei G."/>
        </authorList>
    </citation>
    <scope>NUCLEOTIDE SEQUENCE [LARGE SCALE GENOMIC DNA]</scope>
    <source>
        <strain evidence="1 2">CCNWXJ12-2</strain>
    </source>
</reference>
<dbReference type="PATRIC" id="fig|1107882.3.peg.5350"/>
<dbReference type="Proteomes" id="UP000003250">
    <property type="component" value="Unassembled WGS sequence"/>
</dbReference>